<keyword evidence="3" id="KW-0413">Isomerase</keyword>
<dbReference type="EMBL" id="JANKHG010000001">
    <property type="protein sequence ID" value="MCR2745070.1"/>
    <property type="molecule type" value="Genomic_DNA"/>
</dbReference>
<keyword evidence="1" id="KW-0812">Transmembrane</keyword>
<organism evidence="3 4">
    <name type="scientific">Limnobacter parvus</name>
    <dbReference type="NCBI Taxonomy" id="2939690"/>
    <lineage>
        <taxon>Bacteria</taxon>
        <taxon>Pseudomonadati</taxon>
        <taxon>Pseudomonadota</taxon>
        <taxon>Betaproteobacteria</taxon>
        <taxon>Burkholderiales</taxon>
        <taxon>Burkholderiaceae</taxon>
        <taxon>Limnobacter</taxon>
    </lineage>
</organism>
<dbReference type="GO" id="GO:0016853">
    <property type="term" value="F:isomerase activity"/>
    <property type="evidence" value="ECO:0007669"/>
    <property type="project" value="UniProtKB-KW"/>
</dbReference>
<protein>
    <submittedName>
        <fullName evidence="3">Peptidylprolyl isomerase</fullName>
    </submittedName>
</protein>
<evidence type="ECO:0000256" key="1">
    <source>
        <dbReference type="SAM" id="Phobius"/>
    </source>
</evidence>
<feature type="domain" description="PpiC" evidence="2">
    <location>
        <begin position="152"/>
        <end position="266"/>
    </location>
</feature>
<keyword evidence="4" id="KW-1185">Reference proteome</keyword>
<dbReference type="InterPro" id="IPR000297">
    <property type="entry name" value="PPIase_PpiC"/>
</dbReference>
<gene>
    <name evidence="3" type="ORF">NSP04_00225</name>
</gene>
<evidence type="ECO:0000259" key="2">
    <source>
        <dbReference type="Pfam" id="PF13145"/>
    </source>
</evidence>
<keyword evidence="1" id="KW-1133">Transmembrane helix</keyword>
<comment type="caution">
    <text evidence="3">The sequence shown here is derived from an EMBL/GenBank/DDBJ whole genome shotgun (WGS) entry which is preliminary data.</text>
</comment>
<dbReference type="Pfam" id="PF13145">
    <property type="entry name" value="Rotamase_2"/>
    <property type="match status" value="1"/>
</dbReference>
<dbReference type="RefSeq" id="WP_257510324.1">
    <property type="nucleotide sequence ID" value="NZ_JANKHG010000001.1"/>
</dbReference>
<evidence type="ECO:0000313" key="4">
    <source>
        <dbReference type="Proteomes" id="UP001165267"/>
    </source>
</evidence>
<evidence type="ECO:0000313" key="3">
    <source>
        <dbReference type="EMBL" id="MCR2745070.1"/>
    </source>
</evidence>
<accession>A0ABT1XCS4</accession>
<sequence length="294" mass="32158">MNDMNTLNEEFAQPVEASSAKTDTRTKLIMGGAGLAFVGLVAWAGMTVFGDSASSSSGVSPLANANAANKGSDVVLASIDGMKVTEMEVGGLLQSGVDKAIVIDRYINKVIAAELGRKMYAEEAQATLQAAEREVLSTLYTTRRMEDLRKGVSDEEVKTYYDANVLDQNFQLWKVSYYLSVDANDVQKTLASLKKGDKDAEEQLKPLIEQGDGFAAASALPYNLGRVVSKMKKGEYSEVLQLRNGLLILKIEDSKKIDKPKMEDLKQDIVQALAMQKFNEELEQARRKAKVELG</sequence>
<proteinExistence type="predicted"/>
<name>A0ABT1XCS4_9BURK</name>
<reference evidence="3" key="1">
    <citation type="submission" date="2022-07" db="EMBL/GenBank/DDBJ databases">
        <authorList>
            <person name="Xamxidin M."/>
        </authorList>
    </citation>
    <scope>NUCLEOTIDE SEQUENCE</scope>
    <source>
        <strain evidence="3">YS8-69</strain>
    </source>
</reference>
<keyword evidence="1" id="KW-0472">Membrane</keyword>
<dbReference type="Proteomes" id="UP001165267">
    <property type="component" value="Unassembled WGS sequence"/>
</dbReference>
<feature type="transmembrane region" description="Helical" evidence="1">
    <location>
        <begin position="28"/>
        <end position="49"/>
    </location>
</feature>